<dbReference type="Proteomes" id="UP000094172">
    <property type="component" value="Unassembled WGS sequence"/>
</dbReference>
<evidence type="ECO:0008006" key="10">
    <source>
        <dbReference type="Google" id="ProtNLM"/>
    </source>
</evidence>
<dbReference type="STRING" id="1774970.AUC70_14640"/>
<dbReference type="SUPFAM" id="SSF51905">
    <property type="entry name" value="FAD/NAD(P)-binding domain"/>
    <property type="match status" value="1"/>
</dbReference>
<dbReference type="InterPro" id="IPR000447">
    <property type="entry name" value="G3P_DH_FAD-dep"/>
</dbReference>
<dbReference type="InterPro" id="IPR038299">
    <property type="entry name" value="DAO_C_sf"/>
</dbReference>
<dbReference type="EMBL" id="LPWE01000004">
    <property type="protein sequence ID" value="ODR96515.1"/>
    <property type="molecule type" value="Genomic_DNA"/>
</dbReference>
<dbReference type="Gene3D" id="3.50.50.60">
    <property type="entry name" value="FAD/NAD(P)-binding domain"/>
    <property type="match status" value="1"/>
</dbReference>
<gene>
    <name evidence="8" type="ORF">AUC70_14640</name>
</gene>
<reference evidence="8 9" key="1">
    <citation type="journal article" date="2016" name="Environ. Microbiol.">
        <title>New Methyloceanibacter diversity from North Sea sediments includes methanotroph containing solely the soluble methane monooxygenase.</title>
        <authorList>
            <person name="Vekeman B."/>
            <person name="Kerckhof F.M."/>
            <person name="Cremers G."/>
            <person name="de Vos P."/>
            <person name="Vandamme P."/>
            <person name="Boon N."/>
            <person name="Op den Camp H.J."/>
            <person name="Heylen K."/>
        </authorList>
    </citation>
    <scope>NUCLEOTIDE SEQUENCE [LARGE SCALE GENOMIC DNA]</scope>
    <source>
        <strain evidence="8 9">R-67176</strain>
    </source>
</reference>
<comment type="similarity">
    <text evidence="2">Belongs to the FAD-dependent glycerol-3-phosphate dehydrogenase family.</text>
</comment>
<evidence type="ECO:0000313" key="9">
    <source>
        <dbReference type="Proteomes" id="UP000094172"/>
    </source>
</evidence>
<evidence type="ECO:0000259" key="7">
    <source>
        <dbReference type="Pfam" id="PF16901"/>
    </source>
</evidence>
<dbReference type="InterPro" id="IPR006076">
    <property type="entry name" value="FAD-dep_OxRdtase"/>
</dbReference>
<dbReference type="InterPro" id="IPR036188">
    <property type="entry name" value="FAD/NAD-bd_sf"/>
</dbReference>
<organism evidence="8 9">
    <name type="scientific">Methyloceanibacter stevinii</name>
    <dbReference type="NCBI Taxonomy" id="1774970"/>
    <lineage>
        <taxon>Bacteria</taxon>
        <taxon>Pseudomonadati</taxon>
        <taxon>Pseudomonadota</taxon>
        <taxon>Alphaproteobacteria</taxon>
        <taxon>Hyphomicrobiales</taxon>
        <taxon>Hyphomicrobiaceae</taxon>
        <taxon>Methyloceanibacter</taxon>
    </lineage>
</organism>
<keyword evidence="3" id="KW-0285">Flavoprotein</keyword>
<comment type="cofactor">
    <cofactor evidence="1">
        <name>FAD</name>
        <dbReference type="ChEBI" id="CHEBI:57692"/>
    </cofactor>
</comment>
<dbReference type="PANTHER" id="PTHR11985:SF15">
    <property type="entry name" value="GLYCEROL-3-PHOSPHATE DEHYDROGENASE, MITOCHONDRIAL"/>
    <property type="match status" value="1"/>
</dbReference>
<evidence type="ECO:0000256" key="3">
    <source>
        <dbReference type="ARBA" id="ARBA00022630"/>
    </source>
</evidence>
<feature type="domain" description="FAD dependent oxidoreductase" evidence="6">
    <location>
        <begin position="7"/>
        <end position="365"/>
    </location>
</feature>
<dbReference type="PRINTS" id="PR01001">
    <property type="entry name" value="FADG3PDH"/>
</dbReference>
<proteinExistence type="inferred from homology"/>
<dbReference type="Pfam" id="PF16901">
    <property type="entry name" value="DAO_C"/>
    <property type="match status" value="1"/>
</dbReference>
<evidence type="ECO:0000256" key="4">
    <source>
        <dbReference type="ARBA" id="ARBA00022827"/>
    </source>
</evidence>
<keyword evidence="4" id="KW-0274">FAD</keyword>
<evidence type="ECO:0000256" key="5">
    <source>
        <dbReference type="ARBA" id="ARBA00023002"/>
    </source>
</evidence>
<dbReference type="GO" id="GO:0004368">
    <property type="term" value="F:glycerol-3-phosphate dehydrogenase (quinone) activity"/>
    <property type="evidence" value="ECO:0007669"/>
    <property type="project" value="InterPro"/>
</dbReference>
<dbReference type="Gene3D" id="1.10.8.870">
    <property type="entry name" value="Alpha-glycerophosphate oxidase, cap domain"/>
    <property type="match status" value="1"/>
</dbReference>
<sequence>MPSSSVDIVIVGGGIHGAAIARDAAGRGLKVMLAEREDYASFTSSASSKLAHGGLRYLEHMEFGLVRESLSDAPACRPRRIWSRPSSSCPFSTGRSAAPGSSIRDWRSMTCSRSAAKCREAARLSQSEVDALPHLRQDHLKAVLHYHDAHADDARLTLSAALDARARGADVANRRAVTAIAPRENGYAVTIGEDGKTKEIDARFIVNTAGPFVGEVDAMIADAPSPQDIRFVRGSHIVLPMSDPAETCAYTLQDEGERIIFSIPWLAGKFLMIGTTDIPQGGAPGHAACSSDEKKYLLDAYNRYFARTGGPATESDIVFDWAGLRTLHGRPDEDPSRITREVTLETATQGTGGFLSLVGGKLTTHRATAERVLAKLQSMGLDMGPPWTKGVPQYGGTLDRDTLRARAGEGPTAVSPETRQRWAFTYGDKIDDLYQALEKDPALAEEIAPGVPRVELEHVATVEDASTAEDFLWRRTKLELSLDQASHDKVEEWFLHN</sequence>
<evidence type="ECO:0000256" key="2">
    <source>
        <dbReference type="ARBA" id="ARBA00007330"/>
    </source>
</evidence>
<dbReference type="PANTHER" id="PTHR11985">
    <property type="entry name" value="GLYCEROL-3-PHOSPHATE DEHYDROGENASE"/>
    <property type="match status" value="1"/>
</dbReference>
<evidence type="ECO:0000256" key="1">
    <source>
        <dbReference type="ARBA" id="ARBA00001974"/>
    </source>
</evidence>
<evidence type="ECO:0000259" key="6">
    <source>
        <dbReference type="Pfam" id="PF01266"/>
    </source>
</evidence>
<keyword evidence="5" id="KW-0560">Oxidoreductase</keyword>
<dbReference type="Pfam" id="PF01266">
    <property type="entry name" value="DAO"/>
    <property type="match status" value="1"/>
</dbReference>
<keyword evidence="9" id="KW-1185">Reference proteome</keyword>
<dbReference type="AlphaFoldDB" id="A0A1E3VSK9"/>
<protein>
    <recommendedName>
        <fullName evidence="10">Glycerol-3-phosphate dehydrogenase</fullName>
    </recommendedName>
</protein>
<dbReference type="InterPro" id="IPR031656">
    <property type="entry name" value="DAO_C"/>
</dbReference>
<dbReference type="RefSeq" id="WP_069443474.1">
    <property type="nucleotide sequence ID" value="NZ_LPWE01000004.1"/>
</dbReference>
<feature type="domain" description="Alpha-glycerophosphate oxidase C-terminal" evidence="7">
    <location>
        <begin position="388"/>
        <end position="488"/>
    </location>
</feature>
<comment type="caution">
    <text evidence="8">The sequence shown here is derived from an EMBL/GenBank/DDBJ whole genome shotgun (WGS) entry which is preliminary data.</text>
</comment>
<evidence type="ECO:0000313" key="8">
    <source>
        <dbReference type="EMBL" id="ODR96515.1"/>
    </source>
</evidence>
<dbReference type="GO" id="GO:0046168">
    <property type="term" value="P:glycerol-3-phosphate catabolic process"/>
    <property type="evidence" value="ECO:0007669"/>
    <property type="project" value="TreeGrafter"/>
</dbReference>
<dbReference type="Gene3D" id="3.30.9.10">
    <property type="entry name" value="D-Amino Acid Oxidase, subunit A, domain 2"/>
    <property type="match status" value="1"/>
</dbReference>
<accession>A0A1E3VSK9</accession>
<name>A0A1E3VSK9_9HYPH</name>